<dbReference type="InterPro" id="IPR032942">
    <property type="entry name" value="BPI/LBP/Plunc"/>
</dbReference>
<sequence length="265" mass="28801">LLFDFSCANGACADYNPVLLQGVRGYPGIRARINPRAFQYASGLIADLLNQEIKRARIPPITQNIPQVQGCVQIYNLYVSRYRCPQRTVLYPAPPNRLVMQVQNVDIGITGNLGGQVVILLPIPLSGIIQLNVHQATITVELVLERSATGAPYARLVSCNVQTGYTDAYIENGGIIGDIINSQFRQRISSQVREMIPGQICGQLPSIINEKLNSKLAQLPQAIAVTQMLSLFSGALPLGGPSPTEQYCQTQCRARGLATQLTATP</sequence>
<evidence type="ECO:0000259" key="1">
    <source>
        <dbReference type="SMART" id="SM00328"/>
    </source>
</evidence>
<proteinExistence type="predicted"/>
<feature type="domain" description="Lipid-binding serum glycoprotein N-terminal" evidence="1">
    <location>
        <begin position="32"/>
        <end position="261"/>
    </location>
</feature>
<protein>
    <submittedName>
        <fullName evidence="2">BPI1 domain-containing protein</fullName>
    </submittedName>
</protein>
<dbReference type="GO" id="GO:0008289">
    <property type="term" value="F:lipid binding"/>
    <property type="evidence" value="ECO:0007669"/>
    <property type="project" value="InterPro"/>
</dbReference>
<reference evidence="2" key="1">
    <citation type="submission" date="2017-02" db="UniProtKB">
        <authorList>
            <consortium name="WormBaseParasite"/>
        </authorList>
    </citation>
    <scope>IDENTIFICATION</scope>
</reference>
<dbReference type="PANTHER" id="PTHR10504">
    <property type="entry name" value="BACTERICIDAL PERMEABILITY-INCREASING BPI PROTEIN-RELATED"/>
    <property type="match status" value="1"/>
</dbReference>
<dbReference type="OMA" id="FRSIRCY"/>
<name>A0A0N4XJT4_NIPBR</name>
<dbReference type="SUPFAM" id="SSF55394">
    <property type="entry name" value="Bactericidal permeability-increasing protein, BPI"/>
    <property type="match status" value="1"/>
</dbReference>
<dbReference type="Pfam" id="PF01273">
    <property type="entry name" value="LBP_BPI_CETP"/>
    <property type="match status" value="1"/>
</dbReference>
<dbReference type="WBParaSite" id="NBR_0000278601-mRNA-1">
    <property type="protein sequence ID" value="NBR_0000278601-mRNA-1"/>
    <property type="gene ID" value="NBR_0000278601"/>
</dbReference>
<dbReference type="InterPro" id="IPR017943">
    <property type="entry name" value="Bactericidal_perm-incr_a/b_dom"/>
</dbReference>
<dbReference type="Gene3D" id="3.15.10.10">
    <property type="entry name" value="Bactericidal permeability-increasing protein, domain 1"/>
    <property type="match status" value="1"/>
</dbReference>
<evidence type="ECO:0000313" key="2">
    <source>
        <dbReference type="WBParaSite" id="NBR_0000278601-mRNA-1"/>
    </source>
</evidence>
<accession>A0A0N4XJT4</accession>
<dbReference type="GO" id="GO:0005615">
    <property type="term" value="C:extracellular space"/>
    <property type="evidence" value="ECO:0007669"/>
    <property type="project" value="TreeGrafter"/>
</dbReference>
<dbReference type="PANTHER" id="PTHR10504:SF144">
    <property type="entry name" value="BPI1 DOMAIN-CONTAINING PROTEIN"/>
    <property type="match status" value="1"/>
</dbReference>
<dbReference type="SMART" id="SM00328">
    <property type="entry name" value="BPI1"/>
    <property type="match status" value="1"/>
</dbReference>
<dbReference type="AlphaFoldDB" id="A0A0N4XJT4"/>
<organism evidence="2">
    <name type="scientific">Nippostrongylus brasiliensis</name>
    <name type="common">Rat hookworm</name>
    <dbReference type="NCBI Taxonomy" id="27835"/>
    <lineage>
        <taxon>Eukaryota</taxon>
        <taxon>Metazoa</taxon>
        <taxon>Ecdysozoa</taxon>
        <taxon>Nematoda</taxon>
        <taxon>Chromadorea</taxon>
        <taxon>Rhabditida</taxon>
        <taxon>Rhabditina</taxon>
        <taxon>Rhabditomorpha</taxon>
        <taxon>Strongyloidea</taxon>
        <taxon>Heligmosomidae</taxon>
        <taxon>Nippostrongylus</taxon>
    </lineage>
</organism>
<dbReference type="InterPro" id="IPR017942">
    <property type="entry name" value="Lipid-bd_serum_glycop_N"/>
</dbReference>